<dbReference type="InterPro" id="IPR038221">
    <property type="entry name" value="YidC_periplasmic_sf"/>
</dbReference>
<dbReference type="EMBL" id="LSZP01000035">
    <property type="protein sequence ID" value="KXU35682.1"/>
    <property type="molecule type" value="Genomic_DNA"/>
</dbReference>
<dbReference type="Proteomes" id="UP000071392">
    <property type="component" value="Unassembled WGS sequence"/>
</dbReference>
<evidence type="ECO:0000256" key="6">
    <source>
        <dbReference type="ARBA" id="ARBA00022692"/>
    </source>
</evidence>
<dbReference type="InterPro" id="IPR047196">
    <property type="entry name" value="YidC_ALB_C"/>
</dbReference>
<dbReference type="PANTHER" id="PTHR12428">
    <property type="entry name" value="OXA1"/>
    <property type="match status" value="1"/>
</dbReference>
<evidence type="ECO:0000256" key="12">
    <source>
        <dbReference type="ARBA" id="ARBA00033342"/>
    </source>
</evidence>
<keyword evidence="15" id="KW-0732">Signal</keyword>
<dbReference type="NCBIfam" id="TIGR03592">
    <property type="entry name" value="yidC_oxa1_cterm"/>
    <property type="match status" value="1"/>
</dbReference>
<feature type="region of interest" description="Disordered" evidence="14">
    <location>
        <begin position="596"/>
        <end position="624"/>
    </location>
</feature>
<evidence type="ECO:0000313" key="19">
    <source>
        <dbReference type="Proteomes" id="UP000071392"/>
    </source>
</evidence>
<dbReference type="STRING" id="1548208.AXK12_04770"/>
<protein>
    <recommendedName>
        <fullName evidence="3 13">Membrane protein insertase YidC</fullName>
    </recommendedName>
    <alternativeName>
        <fullName evidence="12 13">Foldase YidC</fullName>
    </alternativeName>
    <alternativeName>
        <fullName evidence="11 13">Membrane integrase YidC</fullName>
    </alternativeName>
    <alternativeName>
        <fullName evidence="13">Membrane protein YidC</fullName>
    </alternativeName>
</protein>
<feature type="domain" description="Membrane insertase YidC N-terminal" evidence="17">
    <location>
        <begin position="277"/>
        <end position="384"/>
    </location>
</feature>
<feature type="transmembrane region" description="Helical" evidence="13">
    <location>
        <begin position="511"/>
        <end position="532"/>
    </location>
</feature>
<keyword evidence="7 13" id="KW-0653">Protein transport</keyword>
<evidence type="ECO:0000256" key="3">
    <source>
        <dbReference type="ARBA" id="ARBA00015325"/>
    </source>
</evidence>
<dbReference type="GO" id="GO:0005886">
    <property type="term" value="C:plasma membrane"/>
    <property type="evidence" value="ECO:0007669"/>
    <property type="project" value="UniProtKB-SubCell"/>
</dbReference>
<dbReference type="CDD" id="cd20070">
    <property type="entry name" value="5TM_YidC_Alb3"/>
    <property type="match status" value="1"/>
</dbReference>
<feature type="transmembrane region" description="Helical" evidence="13">
    <location>
        <begin position="400"/>
        <end position="424"/>
    </location>
</feature>
<keyword evidence="9 13" id="KW-0472">Membrane</keyword>
<evidence type="ECO:0000259" key="16">
    <source>
        <dbReference type="Pfam" id="PF02096"/>
    </source>
</evidence>
<comment type="function">
    <text evidence="13">Required for the insertion and/or proper folding and/or complex formation of integral membrane proteins into the membrane. Involved in integration of membrane proteins that insert both dependently and independently of the Sec translocase complex, as well as at least some lipoproteins. Aids folding of multispanning membrane proteins.</text>
</comment>
<comment type="similarity">
    <text evidence="2 13">Belongs to the OXA1/ALB3/YidC family. Type 1 subfamily.</text>
</comment>
<proteinExistence type="inferred from homology"/>
<evidence type="ECO:0000259" key="17">
    <source>
        <dbReference type="Pfam" id="PF14849"/>
    </source>
</evidence>
<dbReference type="InterPro" id="IPR028053">
    <property type="entry name" value="Membr_insert_YidC_N"/>
</dbReference>
<accession>A0A139SMB8</accession>
<evidence type="ECO:0000256" key="8">
    <source>
        <dbReference type="ARBA" id="ARBA00022989"/>
    </source>
</evidence>
<evidence type="ECO:0000256" key="11">
    <source>
        <dbReference type="ARBA" id="ARBA00033245"/>
    </source>
</evidence>
<name>A0A139SMB8_9BACT</name>
<organism evidence="18 19">
    <name type="scientific">Cephaloticoccus capnophilus</name>
    <dbReference type="NCBI Taxonomy" id="1548208"/>
    <lineage>
        <taxon>Bacteria</taxon>
        <taxon>Pseudomonadati</taxon>
        <taxon>Verrucomicrobiota</taxon>
        <taxon>Opitutia</taxon>
        <taxon>Opitutales</taxon>
        <taxon>Opitutaceae</taxon>
        <taxon>Cephaloticoccus</taxon>
    </lineage>
</organism>
<dbReference type="PRINTS" id="PR00701">
    <property type="entry name" value="60KDINNERMP"/>
</dbReference>
<dbReference type="InterPro" id="IPR028055">
    <property type="entry name" value="YidC/Oxa/ALB_C"/>
</dbReference>
<feature type="transmembrane region" description="Helical" evidence="13">
    <location>
        <begin position="552"/>
        <end position="571"/>
    </location>
</feature>
<keyword evidence="10 13" id="KW-0143">Chaperone</keyword>
<dbReference type="InterPro" id="IPR019998">
    <property type="entry name" value="Membr_insert_YidC"/>
</dbReference>
<evidence type="ECO:0000256" key="10">
    <source>
        <dbReference type="ARBA" id="ARBA00023186"/>
    </source>
</evidence>
<feature type="region of interest" description="Disordered" evidence="14">
    <location>
        <begin position="30"/>
        <end position="56"/>
    </location>
</feature>
<evidence type="ECO:0000256" key="2">
    <source>
        <dbReference type="ARBA" id="ARBA00010527"/>
    </source>
</evidence>
<evidence type="ECO:0000256" key="13">
    <source>
        <dbReference type="HAMAP-Rule" id="MF_01810"/>
    </source>
</evidence>
<feature type="signal peptide" evidence="15">
    <location>
        <begin position="1"/>
        <end position="28"/>
    </location>
</feature>
<dbReference type="HAMAP" id="MF_01810">
    <property type="entry name" value="YidC_type1"/>
    <property type="match status" value="1"/>
</dbReference>
<keyword evidence="4 13" id="KW-0813">Transport</keyword>
<dbReference type="PANTHER" id="PTHR12428:SF65">
    <property type="entry name" value="CYTOCHROME C OXIDASE ASSEMBLY PROTEIN COX18, MITOCHONDRIAL"/>
    <property type="match status" value="1"/>
</dbReference>
<evidence type="ECO:0000256" key="14">
    <source>
        <dbReference type="SAM" id="MobiDB-lite"/>
    </source>
</evidence>
<dbReference type="GO" id="GO:0032977">
    <property type="term" value="F:membrane insertase activity"/>
    <property type="evidence" value="ECO:0007669"/>
    <property type="project" value="InterPro"/>
</dbReference>
<evidence type="ECO:0000256" key="7">
    <source>
        <dbReference type="ARBA" id="ARBA00022927"/>
    </source>
</evidence>
<evidence type="ECO:0000256" key="15">
    <source>
        <dbReference type="SAM" id="SignalP"/>
    </source>
</evidence>
<comment type="subcellular location">
    <subcellularLocation>
        <location evidence="1">Cell inner membrane</location>
        <topology evidence="1">Multi-pass membrane protein</topology>
    </subcellularLocation>
    <subcellularLocation>
        <location evidence="13">Cell membrane</location>
        <topology evidence="13">Multi-pass membrane protein</topology>
    </subcellularLocation>
</comment>
<keyword evidence="5 13" id="KW-1003">Cell membrane</keyword>
<keyword evidence="6 13" id="KW-0812">Transmembrane</keyword>
<keyword evidence="8 13" id="KW-1133">Transmembrane helix</keyword>
<dbReference type="GO" id="GO:0015031">
    <property type="term" value="P:protein transport"/>
    <property type="evidence" value="ECO:0007669"/>
    <property type="project" value="UniProtKB-KW"/>
</dbReference>
<gene>
    <name evidence="13" type="primary">yidC</name>
    <name evidence="18" type="ORF">AXK12_04770</name>
</gene>
<dbReference type="AlphaFoldDB" id="A0A139SMB8"/>
<feature type="transmembrane region" description="Helical" evidence="13">
    <location>
        <begin position="471"/>
        <end position="491"/>
    </location>
</feature>
<keyword evidence="19" id="KW-1185">Reference proteome</keyword>
<dbReference type="Pfam" id="PF02096">
    <property type="entry name" value="60KD_IMP"/>
    <property type="match status" value="1"/>
</dbReference>
<dbReference type="Pfam" id="PF14849">
    <property type="entry name" value="YidC_periplas"/>
    <property type="match status" value="1"/>
</dbReference>
<reference evidence="18 19" key="1">
    <citation type="submission" date="2016-02" db="EMBL/GenBank/DDBJ databases">
        <authorList>
            <person name="Wen L."/>
            <person name="He K."/>
            <person name="Yang H."/>
        </authorList>
    </citation>
    <scope>NUCLEOTIDE SEQUENCE [LARGE SCALE GENOMIC DNA]</scope>
    <source>
        <strain evidence="18 19">CV41</strain>
    </source>
</reference>
<evidence type="ECO:0000313" key="18">
    <source>
        <dbReference type="EMBL" id="KXU35682.1"/>
    </source>
</evidence>
<dbReference type="GO" id="GO:0051205">
    <property type="term" value="P:protein insertion into membrane"/>
    <property type="evidence" value="ECO:0007669"/>
    <property type="project" value="TreeGrafter"/>
</dbReference>
<dbReference type="InterPro" id="IPR001708">
    <property type="entry name" value="YidC/ALB3/OXA1/COX18"/>
</dbReference>
<dbReference type="CDD" id="cd19961">
    <property type="entry name" value="EcYidC-like_peri"/>
    <property type="match status" value="1"/>
</dbReference>
<evidence type="ECO:0000256" key="1">
    <source>
        <dbReference type="ARBA" id="ARBA00004429"/>
    </source>
</evidence>
<feature type="domain" description="Membrane insertase YidC/Oxa/ALB C-terminal" evidence="16">
    <location>
        <begin position="402"/>
        <end position="588"/>
    </location>
</feature>
<sequence>MDKKNTVVGVALLMAAFAAMYFSAQRQAAAPPPLPAQHAPATAGQQPAGVAAPSGTIATPGGAPVAPTLVATAGPATAEIKALAPSATGETTALLANAFIEVRLSNRSAAIEEVALRRFPQELGSSHHFVFNQVRTGPMLGINTLPGVGALGAAFEVVSQNPREVIYRARLDSGRLELTRRYYLPDGSEPGTDPYQLQHETTLRNLSGDTLALPRLALSLGTVRATGEDVYGQQLTSGYSDGKKQHFIEHTRLKGGGFLSLFGIGSREPTPELPTHATVRWASLGNRFFASILTPAEPAVGIVTRRVPIAENPDIPHATSYGLGAEALFDLRPLAPQESSTLAMDFYIGPKAYPRLSNSDNFKANQDKVMNYGMFRFFSQTLLTMMNWVHGWLSPLSPKWAWGWAVVLTTLTLKIVFLPLTLAASRSAKRMQKIQPEMQALREKFKDNPQKMQQATMELFKRNKVNPAGGCLPILVTMPFFIGFFVMLRTASELRFESFLWASDLSAPDTVARIFGLPINIMPILMGATMIIQMRLTPTPSADNMQAKLLKFMPWMFTLFCYNFSCALALYSTVNGIFTIGQQLVINRMKTDGPAPTATDLGGASSGKRGKPLKNVTPPARKKP</sequence>
<evidence type="ECO:0000256" key="5">
    <source>
        <dbReference type="ARBA" id="ARBA00022475"/>
    </source>
</evidence>
<comment type="caution">
    <text evidence="18">The sequence shown here is derived from an EMBL/GenBank/DDBJ whole genome shotgun (WGS) entry which is preliminary data.</text>
</comment>
<dbReference type="Gene3D" id="2.70.98.90">
    <property type="match status" value="1"/>
</dbReference>
<dbReference type="OrthoDB" id="9780552at2"/>
<evidence type="ECO:0000256" key="4">
    <source>
        <dbReference type="ARBA" id="ARBA00022448"/>
    </source>
</evidence>
<evidence type="ECO:0000256" key="9">
    <source>
        <dbReference type="ARBA" id="ARBA00023136"/>
    </source>
</evidence>
<dbReference type="PRINTS" id="PR01900">
    <property type="entry name" value="YIDCPROTEIN"/>
</dbReference>
<dbReference type="RefSeq" id="WP_068711781.1">
    <property type="nucleotide sequence ID" value="NZ_LSZP01000035.1"/>
</dbReference>
<feature type="chain" id="PRO_5007299274" description="Membrane protein insertase YidC" evidence="15">
    <location>
        <begin position="29"/>
        <end position="624"/>
    </location>
</feature>
<comment type="subunit">
    <text evidence="13">Interacts with the Sec translocase complex via SecD. Specifically interacts with transmembrane segments of nascent integral membrane proteins during membrane integration.</text>
</comment>